<evidence type="ECO:0000313" key="2">
    <source>
        <dbReference type="Proteomes" id="UP000076660"/>
    </source>
</evidence>
<gene>
    <name evidence="1" type="ORF">AVR91_0221675</name>
</gene>
<name>A0A1W2LT43_9PSEU</name>
<accession>A0A1W2LT43</accession>
<sequence>MITASASVLVAVLVFVLNQRAQIRQERRQARLARVNSQLRELYGPLNALVEINERVWEALRDSGLPRKADRSPSRADSDWLRWRSQALQPVNLQMRDLIVDHADLLIEPELPKALCDFCAHVAAVEIVLAAEADGVRDRALIVHPGAPFATYVREAFLRLKREQQHLLAAVNRPREIPAK</sequence>
<protein>
    <submittedName>
        <fullName evidence="1">Uncharacterized protein</fullName>
    </submittedName>
</protein>
<proteinExistence type="predicted"/>
<evidence type="ECO:0000313" key="1">
    <source>
        <dbReference type="EMBL" id="ONF68042.1"/>
    </source>
</evidence>
<comment type="caution">
    <text evidence="1">The sequence shown here is derived from an EMBL/GenBank/DDBJ whole genome shotgun (WGS) entry which is preliminary data.</text>
</comment>
<reference evidence="1 2" key="1">
    <citation type="submission" date="2016-12" db="EMBL/GenBank/DDBJ databases">
        <title>Amycolatopsis keratiniphila subsp. keratiniphila genome sequencing and assembly.</title>
        <authorList>
            <person name="Mayilraj S."/>
            <person name="Kaur N."/>
        </authorList>
    </citation>
    <scope>NUCLEOTIDE SEQUENCE [LARGE SCALE GENOMIC DNA]</scope>
    <source>
        <strain evidence="1 2">DSM 44409</strain>
    </source>
</reference>
<organism evidence="1 2">
    <name type="scientific">Amycolatopsis keratiniphila subsp. keratiniphila</name>
    <dbReference type="NCBI Taxonomy" id="227715"/>
    <lineage>
        <taxon>Bacteria</taxon>
        <taxon>Bacillati</taxon>
        <taxon>Actinomycetota</taxon>
        <taxon>Actinomycetes</taxon>
        <taxon>Pseudonocardiales</taxon>
        <taxon>Pseudonocardiaceae</taxon>
        <taxon>Amycolatopsis</taxon>
        <taxon>Amycolatopsis japonica group</taxon>
    </lineage>
</organism>
<dbReference type="Proteomes" id="UP000076660">
    <property type="component" value="Unassembled WGS sequence"/>
</dbReference>
<dbReference type="AlphaFoldDB" id="A0A1W2LT43"/>
<dbReference type="EMBL" id="LQMT02000020">
    <property type="protein sequence ID" value="ONF68042.1"/>
    <property type="molecule type" value="Genomic_DNA"/>
</dbReference>
<dbReference type="OrthoDB" id="1494347at2"/>